<evidence type="ECO:0000259" key="1">
    <source>
        <dbReference type="Pfam" id="PF22481"/>
    </source>
</evidence>
<sequence>MIVNDPIFGELEYEYCWSRDVLIHFFGKDIEISLMIDGDEVGSFDEAQYTAYQTLMAKWERLQPDFLEAIADYYKKKREDLGYDIVHNEDYPLVETPEQMLEMITLAGIVVQYGDIYEERDIGILFDCTWDKENGLGLRLLNEKVSVAGYQEEAF</sequence>
<proteinExistence type="predicted"/>
<evidence type="ECO:0000313" key="3">
    <source>
        <dbReference type="Proteomes" id="UP000028549"/>
    </source>
</evidence>
<dbReference type="InterPro" id="IPR054254">
    <property type="entry name" value="DUF6985"/>
</dbReference>
<protein>
    <recommendedName>
        <fullName evidence="1">DUF6985 domain-containing protein</fullName>
    </recommendedName>
</protein>
<organism evidence="2 3">
    <name type="scientific">Metabacillus indicus</name>
    <name type="common">Bacillus indicus</name>
    <dbReference type="NCBI Taxonomy" id="246786"/>
    <lineage>
        <taxon>Bacteria</taxon>
        <taxon>Bacillati</taxon>
        <taxon>Bacillota</taxon>
        <taxon>Bacilli</taxon>
        <taxon>Bacillales</taxon>
        <taxon>Bacillaceae</taxon>
        <taxon>Metabacillus</taxon>
    </lineage>
</organism>
<comment type="caution">
    <text evidence="2">The sequence shown here is derived from an EMBL/GenBank/DDBJ whole genome shotgun (WGS) entry which is preliminary data.</text>
</comment>
<accession>A0A084H247</accession>
<dbReference type="AlphaFoldDB" id="A0A084H247"/>
<evidence type="ECO:0000313" key="2">
    <source>
        <dbReference type="EMBL" id="KEZ53659.1"/>
    </source>
</evidence>
<dbReference type="Pfam" id="PF22481">
    <property type="entry name" value="DUF6985"/>
    <property type="match status" value="1"/>
</dbReference>
<keyword evidence="3" id="KW-1185">Reference proteome</keyword>
<name>A0A084H247_METID</name>
<gene>
    <name evidence="2" type="ORF">GS18_0201370</name>
</gene>
<dbReference type="RefSeq" id="WP_029565262.1">
    <property type="nucleotide sequence ID" value="NZ_JNVC02000001.1"/>
</dbReference>
<feature type="domain" description="DUF6985" evidence="1">
    <location>
        <begin position="7"/>
        <end position="154"/>
    </location>
</feature>
<dbReference type="EMBL" id="JNVC02000001">
    <property type="protein sequence ID" value="KEZ53659.1"/>
    <property type="molecule type" value="Genomic_DNA"/>
</dbReference>
<dbReference type="Proteomes" id="UP000028549">
    <property type="component" value="Unassembled WGS sequence"/>
</dbReference>
<dbReference type="OrthoDB" id="3477708at2"/>
<reference evidence="2 3" key="1">
    <citation type="journal article" date="2005" name="Int. J. Syst. Evol. Microbiol.">
        <title>Bacillus cibi sp. nov., isolated from jeotgal, a traditional Korean fermented seafood.</title>
        <authorList>
            <person name="Yoon J.H."/>
            <person name="Lee C.H."/>
            <person name="Oh T.K."/>
        </authorList>
    </citation>
    <scope>NUCLEOTIDE SEQUENCE [LARGE SCALE GENOMIC DNA]</scope>
    <source>
        <strain evidence="2 3">DSM 16189</strain>
    </source>
</reference>